<feature type="compositionally biased region" description="Basic and acidic residues" evidence="1">
    <location>
        <begin position="130"/>
        <end position="139"/>
    </location>
</feature>
<comment type="caution">
    <text evidence="4">The sequence shown here is derived from an EMBL/GenBank/DDBJ whole genome shotgun (WGS) entry which is preliminary data.</text>
</comment>
<keyword evidence="5" id="KW-1185">Reference proteome</keyword>
<dbReference type="Proteomes" id="UP000655044">
    <property type="component" value="Unassembled WGS sequence"/>
</dbReference>
<dbReference type="NCBIfam" id="TIGR02271">
    <property type="entry name" value="YsnF/AvaK domain"/>
    <property type="match status" value="1"/>
</dbReference>
<feature type="domain" description="DUF2382" evidence="3">
    <location>
        <begin position="144"/>
        <end position="256"/>
    </location>
</feature>
<feature type="domain" description="PRC-barrel" evidence="2">
    <location>
        <begin position="6"/>
        <end position="74"/>
    </location>
</feature>
<dbReference type="GO" id="GO:0019684">
    <property type="term" value="P:photosynthesis, light reaction"/>
    <property type="evidence" value="ECO:0007669"/>
    <property type="project" value="InterPro"/>
</dbReference>
<evidence type="ECO:0000256" key="1">
    <source>
        <dbReference type="SAM" id="MobiDB-lite"/>
    </source>
</evidence>
<evidence type="ECO:0000259" key="2">
    <source>
        <dbReference type="Pfam" id="PF05239"/>
    </source>
</evidence>
<evidence type="ECO:0000313" key="5">
    <source>
        <dbReference type="Proteomes" id="UP000655044"/>
    </source>
</evidence>
<dbReference type="InterPro" id="IPR027275">
    <property type="entry name" value="PRC-brl_dom"/>
</dbReference>
<dbReference type="AlphaFoldDB" id="A0A8J3RYV3"/>
<dbReference type="EMBL" id="BOOI01000018">
    <property type="protein sequence ID" value="GIH83858.1"/>
    <property type="molecule type" value="Genomic_DNA"/>
</dbReference>
<name>A0A8J3RYV3_PLARO</name>
<dbReference type="GO" id="GO:0030077">
    <property type="term" value="C:plasma membrane light-harvesting complex"/>
    <property type="evidence" value="ECO:0007669"/>
    <property type="project" value="InterPro"/>
</dbReference>
<dbReference type="InterPro" id="IPR052967">
    <property type="entry name" value="Stress_Response_Assoc"/>
</dbReference>
<evidence type="ECO:0000313" key="4">
    <source>
        <dbReference type="EMBL" id="GIH83858.1"/>
    </source>
</evidence>
<proteinExistence type="predicted"/>
<feature type="compositionally biased region" description="Basic and acidic residues" evidence="1">
    <location>
        <begin position="249"/>
        <end position="267"/>
    </location>
</feature>
<dbReference type="Pfam" id="PF09557">
    <property type="entry name" value="DUF2382"/>
    <property type="match status" value="1"/>
</dbReference>
<feature type="region of interest" description="Disordered" evidence="1">
    <location>
        <begin position="114"/>
        <end position="158"/>
    </location>
</feature>
<gene>
    <name evidence="4" type="ORF">Pro02_22660</name>
</gene>
<dbReference type="InterPro" id="IPR011033">
    <property type="entry name" value="PRC_barrel-like_sf"/>
</dbReference>
<dbReference type="InterPro" id="IPR019060">
    <property type="entry name" value="DUF2382"/>
</dbReference>
<dbReference type="SUPFAM" id="SSF50346">
    <property type="entry name" value="PRC-barrel domain"/>
    <property type="match status" value="1"/>
</dbReference>
<organism evidence="4 5">
    <name type="scientific">Planobispora rosea</name>
    <dbReference type="NCBI Taxonomy" id="35762"/>
    <lineage>
        <taxon>Bacteria</taxon>
        <taxon>Bacillati</taxon>
        <taxon>Actinomycetota</taxon>
        <taxon>Actinomycetes</taxon>
        <taxon>Streptosporangiales</taxon>
        <taxon>Streptosporangiaceae</taxon>
        <taxon>Planobispora</taxon>
    </lineage>
</organism>
<dbReference type="RefSeq" id="WP_068922875.1">
    <property type="nucleotide sequence ID" value="NZ_BMQP01000002.1"/>
</dbReference>
<dbReference type="OrthoDB" id="3712018at2"/>
<accession>A0A8J3RYV3</accession>
<dbReference type="PANTHER" id="PTHR38463">
    <property type="entry name" value="STRESS RESPONSE PROTEIN YSNF"/>
    <property type="match status" value="1"/>
</dbReference>
<dbReference type="PANTHER" id="PTHR38463:SF1">
    <property type="entry name" value="STRESS RESPONSE PROTEIN YSNF"/>
    <property type="match status" value="1"/>
</dbReference>
<protein>
    <submittedName>
        <fullName evidence="4">Photosystem reaction center subunit H</fullName>
    </submittedName>
</protein>
<evidence type="ECO:0000259" key="3">
    <source>
        <dbReference type="Pfam" id="PF09557"/>
    </source>
</evidence>
<dbReference type="Gene3D" id="3.90.50.10">
    <property type="entry name" value="Photosynthetic Reaction Center, subunit H, domain 2"/>
    <property type="match status" value="1"/>
</dbReference>
<reference evidence="4" key="1">
    <citation type="submission" date="2021-01" db="EMBL/GenBank/DDBJ databases">
        <title>Whole genome shotgun sequence of Planobispora rosea NBRC 15558.</title>
        <authorList>
            <person name="Komaki H."/>
            <person name="Tamura T."/>
        </authorList>
    </citation>
    <scope>NUCLEOTIDE SEQUENCE</scope>
    <source>
        <strain evidence="4">NBRC 15558</strain>
    </source>
</reference>
<sequence length="267" mass="29986">MITQNQVRTVINQDVYDISGEKIGEVKHVYLDEATGRPEWLCVKTGLFGTKETLVPARAADVVADHVEVGYSKDRVKDAPGVDVEADGYLSPDEERELYRYYDIDWDASWHQANQPGGAEGQAGWAHTGGRSERERLGRTDGAMTRSEEQLQVGTETHRAGKARLRKYVVTEQQQVSVPVSHEEVRIEREPITEANRDAALSGPDISEAEYEVTLHAERPVVDKQTVPVERIRLGKETVTDQETVSGQVRKEHVEVEGDTDDYGRRF</sequence>
<dbReference type="InterPro" id="IPR014747">
    <property type="entry name" value="Bac_photo_RC_H_C"/>
</dbReference>
<dbReference type="Pfam" id="PF05239">
    <property type="entry name" value="PRC"/>
    <property type="match status" value="1"/>
</dbReference>
<feature type="region of interest" description="Disordered" evidence="1">
    <location>
        <begin position="243"/>
        <end position="267"/>
    </location>
</feature>